<feature type="coiled-coil region" evidence="1">
    <location>
        <begin position="61"/>
        <end position="88"/>
    </location>
</feature>
<comment type="caution">
    <text evidence="2">The sequence shown here is derived from an EMBL/GenBank/DDBJ whole genome shotgun (WGS) entry which is preliminary data.</text>
</comment>
<keyword evidence="3" id="KW-1185">Reference proteome</keyword>
<organism evidence="2 3">
    <name type="scientific">Funneliformis caledonium</name>
    <dbReference type="NCBI Taxonomy" id="1117310"/>
    <lineage>
        <taxon>Eukaryota</taxon>
        <taxon>Fungi</taxon>
        <taxon>Fungi incertae sedis</taxon>
        <taxon>Mucoromycota</taxon>
        <taxon>Glomeromycotina</taxon>
        <taxon>Glomeromycetes</taxon>
        <taxon>Glomerales</taxon>
        <taxon>Glomeraceae</taxon>
        <taxon>Funneliformis</taxon>
    </lineage>
</organism>
<evidence type="ECO:0000256" key="1">
    <source>
        <dbReference type="SAM" id="Coils"/>
    </source>
</evidence>
<evidence type="ECO:0000313" key="3">
    <source>
        <dbReference type="Proteomes" id="UP000789570"/>
    </source>
</evidence>
<dbReference type="AlphaFoldDB" id="A0A9N9IEH6"/>
<keyword evidence="1" id="KW-0175">Coiled coil</keyword>
<sequence length="95" mass="11255">NDKVLAMSQLRASINFSLREKELLQNQVKFLDSNAFPIETDSEVLVEEIDDIDEDNTFITSEHWEQELNEWEEMLKEEELAQLEEEEELKDNPNI</sequence>
<gene>
    <name evidence="2" type="ORF">FCALED_LOCUS14976</name>
</gene>
<name>A0A9N9IEH6_9GLOM</name>
<protein>
    <submittedName>
        <fullName evidence="2">14525_t:CDS:1</fullName>
    </submittedName>
</protein>
<dbReference type="Proteomes" id="UP000789570">
    <property type="component" value="Unassembled WGS sequence"/>
</dbReference>
<feature type="non-terminal residue" evidence="2">
    <location>
        <position position="95"/>
    </location>
</feature>
<proteinExistence type="predicted"/>
<evidence type="ECO:0000313" key="2">
    <source>
        <dbReference type="EMBL" id="CAG8730849.1"/>
    </source>
</evidence>
<dbReference type="OrthoDB" id="2433363at2759"/>
<accession>A0A9N9IEH6</accession>
<feature type="non-terminal residue" evidence="2">
    <location>
        <position position="1"/>
    </location>
</feature>
<reference evidence="2" key="1">
    <citation type="submission" date="2021-06" db="EMBL/GenBank/DDBJ databases">
        <authorList>
            <person name="Kallberg Y."/>
            <person name="Tangrot J."/>
            <person name="Rosling A."/>
        </authorList>
    </citation>
    <scope>NUCLEOTIDE SEQUENCE</scope>
    <source>
        <strain evidence="2">UK204</strain>
    </source>
</reference>
<dbReference type="EMBL" id="CAJVPQ010012253">
    <property type="protein sequence ID" value="CAG8730849.1"/>
    <property type="molecule type" value="Genomic_DNA"/>
</dbReference>